<keyword evidence="12" id="KW-1133">Transmembrane helix</keyword>
<dbReference type="Gene3D" id="6.10.340.10">
    <property type="match status" value="1"/>
</dbReference>
<dbReference type="CDD" id="cd06225">
    <property type="entry name" value="HAMP"/>
    <property type="match status" value="1"/>
</dbReference>
<dbReference type="InterPro" id="IPR003660">
    <property type="entry name" value="HAMP_dom"/>
</dbReference>
<comment type="caution">
    <text evidence="15">The sequence shown here is derived from an EMBL/GenBank/DDBJ whole genome shotgun (WGS) entry which is preliminary data.</text>
</comment>
<dbReference type="Pfam" id="PF02518">
    <property type="entry name" value="HATPase_c"/>
    <property type="match status" value="1"/>
</dbReference>
<evidence type="ECO:0000256" key="10">
    <source>
        <dbReference type="ARBA" id="ARBA00023012"/>
    </source>
</evidence>
<dbReference type="InterPro" id="IPR005467">
    <property type="entry name" value="His_kinase_dom"/>
</dbReference>
<keyword evidence="11 12" id="KW-0472">Membrane</keyword>
<keyword evidence="12" id="KW-0812">Transmembrane</keyword>
<dbReference type="InterPro" id="IPR036890">
    <property type="entry name" value="HATPase_C_sf"/>
</dbReference>
<dbReference type="PRINTS" id="PR00344">
    <property type="entry name" value="BCTRLSENSOR"/>
</dbReference>
<evidence type="ECO:0000256" key="5">
    <source>
        <dbReference type="ARBA" id="ARBA00022553"/>
    </source>
</evidence>
<evidence type="ECO:0000313" key="15">
    <source>
        <dbReference type="EMBL" id="OKP81705.1"/>
    </source>
</evidence>
<keyword evidence="5" id="KW-0597">Phosphoprotein</keyword>
<gene>
    <name evidence="15" type="ORF">A3844_25595</name>
</gene>
<evidence type="ECO:0000256" key="1">
    <source>
        <dbReference type="ARBA" id="ARBA00000085"/>
    </source>
</evidence>
<evidence type="ECO:0000313" key="16">
    <source>
        <dbReference type="Proteomes" id="UP000186058"/>
    </source>
</evidence>
<dbReference type="Pfam" id="PF00672">
    <property type="entry name" value="HAMP"/>
    <property type="match status" value="1"/>
</dbReference>
<dbReference type="InterPro" id="IPR010559">
    <property type="entry name" value="Sig_transdc_His_kin_internal"/>
</dbReference>
<dbReference type="SMART" id="SM00304">
    <property type="entry name" value="HAMP"/>
    <property type="match status" value="1"/>
</dbReference>
<dbReference type="PROSITE" id="PS50109">
    <property type="entry name" value="HIS_KIN"/>
    <property type="match status" value="1"/>
</dbReference>
<dbReference type="SMART" id="SM00387">
    <property type="entry name" value="HATPase_c"/>
    <property type="match status" value="1"/>
</dbReference>
<accession>A0ABX3EGG4</accession>
<evidence type="ECO:0000256" key="2">
    <source>
        <dbReference type="ARBA" id="ARBA00004651"/>
    </source>
</evidence>
<keyword evidence="4" id="KW-1003">Cell membrane</keyword>
<dbReference type="Gene3D" id="3.30.565.10">
    <property type="entry name" value="Histidine kinase-like ATPase, C-terminal domain"/>
    <property type="match status" value="1"/>
</dbReference>
<evidence type="ECO:0000256" key="3">
    <source>
        <dbReference type="ARBA" id="ARBA00012438"/>
    </source>
</evidence>
<sequence length="600" mass="67576">MQFRGRLYPGKWFDRLLIRKKIMYVYIPLIILPLFILGFVSYRVYTDAIVKKTVNSVSDNSTLITTLMNSMLTNTESAANILTLNLNKVIVEKYSEDGGQVSDLQLYTQITNQLSYALLIFPDVDSAAYISRSGVVYGSNLEMERNAEQLQGSNMLTTLEHSRGSNIWFPMERRSYLVASPEQPVLSLGKRIVNINTGETLGYVILNVREDALSAIYRNIGSIQDESFMIVDPSGLVVSALEPSQVLHPLPGGALRDWVMGSAEQNLLQPSPSGKMLLIRADITKLGWQLISMVPYNRLNEDTKTITQLIILIGFICLFFAILGAGMLSNLIAKPIINLSRHMKHVNEGHLDPYLEVKSRDEIGILASGFNMMMNRVEELLSNIGKEQREKREYELALIQAQIKPHFLYNTLDVIYTLSDMGRPRDVQRTTKALADFYRVVLSNGRDQITLQEELNSVRDYLSIQQIRYSDVFNFLIEIEPDILPCIIPKLTLQPLVENAIYHGLKTKGSFGELIISGYREESKVILKITDDGVGMSEERLHALETAMKGQEKPVGYGISSVHERIRLYFGSEYGLQITSKLGQGTEITVNLPYPGRSGE</sequence>
<protein>
    <recommendedName>
        <fullName evidence="3">histidine kinase</fullName>
        <ecNumber evidence="3">2.7.13.3</ecNumber>
    </recommendedName>
</protein>
<keyword evidence="10" id="KW-0902">Two-component regulatory system</keyword>
<evidence type="ECO:0000256" key="6">
    <source>
        <dbReference type="ARBA" id="ARBA00022679"/>
    </source>
</evidence>
<reference evidence="15 16" key="1">
    <citation type="submission" date="2016-03" db="EMBL/GenBank/DDBJ databases">
        <authorList>
            <person name="Sant'Anna F.H."/>
            <person name="Ambrosini A."/>
            <person name="Souza R."/>
            <person name="Bach E."/>
            <person name="Fernandes G."/>
            <person name="Balsanelli E."/>
            <person name="Baura V.A."/>
            <person name="Souza E.M."/>
            <person name="Passaglia L."/>
        </authorList>
    </citation>
    <scope>NUCLEOTIDE SEQUENCE [LARGE SCALE GENOMIC DNA]</scope>
    <source>
        <strain evidence="15 16">P26E</strain>
    </source>
</reference>
<organism evidence="15 16">
    <name type="scientific">Paenibacillus helianthi</name>
    <dbReference type="NCBI Taxonomy" id="1349432"/>
    <lineage>
        <taxon>Bacteria</taxon>
        <taxon>Bacillati</taxon>
        <taxon>Bacillota</taxon>
        <taxon>Bacilli</taxon>
        <taxon>Bacillales</taxon>
        <taxon>Paenibacillaceae</taxon>
        <taxon>Paenibacillus</taxon>
    </lineage>
</organism>
<dbReference type="SUPFAM" id="SSF158472">
    <property type="entry name" value="HAMP domain-like"/>
    <property type="match status" value="1"/>
</dbReference>
<evidence type="ECO:0000256" key="9">
    <source>
        <dbReference type="ARBA" id="ARBA00022840"/>
    </source>
</evidence>
<dbReference type="EMBL" id="LVWI01000075">
    <property type="protein sequence ID" value="OKP81705.1"/>
    <property type="molecule type" value="Genomic_DNA"/>
</dbReference>
<dbReference type="PANTHER" id="PTHR34220:SF7">
    <property type="entry name" value="SENSOR HISTIDINE KINASE YPDA"/>
    <property type="match status" value="1"/>
</dbReference>
<evidence type="ECO:0000259" key="14">
    <source>
        <dbReference type="PROSITE" id="PS50885"/>
    </source>
</evidence>
<evidence type="ECO:0000259" key="13">
    <source>
        <dbReference type="PROSITE" id="PS50109"/>
    </source>
</evidence>
<evidence type="ECO:0000256" key="7">
    <source>
        <dbReference type="ARBA" id="ARBA00022741"/>
    </source>
</evidence>
<evidence type="ECO:0000256" key="12">
    <source>
        <dbReference type="SAM" id="Phobius"/>
    </source>
</evidence>
<feature type="domain" description="Histidine kinase" evidence="13">
    <location>
        <begin position="493"/>
        <end position="596"/>
    </location>
</feature>
<dbReference type="Proteomes" id="UP000186058">
    <property type="component" value="Unassembled WGS sequence"/>
</dbReference>
<evidence type="ECO:0000256" key="4">
    <source>
        <dbReference type="ARBA" id="ARBA00022475"/>
    </source>
</evidence>
<feature type="domain" description="HAMP" evidence="14">
    <location>
        <begin position="330"/>
        <end position="382"/>
    </location>
</feature>
<name>A0ABX3EGG4_9BACL</name>
<comment type="subcellular location">
    <subcellularLocation>
        <location evidence="2">Cell membrane</location>
        <topology evidence="2">Multi-pass membrane protein</topology>
    </subcellularLocation>
</comment>
<keyword evidence="6" id="KW-0808">Transferase</keyword>
<comment type="catalytic activity">
    <reaction evidence="1">
        <text>ATP + protein L-histidine = ADP + protein N-phospho-L-histidine.</text>
        <dbReference type="EC" id="2.7.13.3"/>
    </reaction>
</comment>
<feature type="transmembrane region" description="Helical" evidence="12">
    <location>
        <begin position="21"/>
        <end position="45"/>
    </location>
</feature>
<keyword evidence="9" id="KW-0067">ATP-binding</keyword>
<dbReference type="InterPro" id="IPR050640">
    <property type="entry name" value="Bact_2-comp_sensor_kinase"/>
</dbReference>
<feature type="transmembrane region" description="Helical" evidence="12">
    <location>
        <begin position="309"/>
        <end position="333"/>
    </location>
</feature>
<dbReference type="InterPro" id="IPR004358">
    <property type="entry name" value="Sig_transdc_His_kin-like_C"/>
</dbReference>
<dbReference type="SUPFAM" id="SSF55874">
    <property type="entry name" value="ATPase domain of HSP90 chaperone/DNA topoisomerase II/histidine kinase"/>
    <property type="match status" value="1"/>
</dbReference>
<dbReference type="PANTHER" id="PTHR34220">
    <property type="entry name" value="SENSOR HISTIDINE KINASE YPDA"/>
    <property type="match status" value="1"/>
</dbReference>
<dbReference type="Pfam" id="PF06580">
    <property type="entry name" value="His_kinase"/>
    <property type="match status" value="1"/>
</dbReference>
<evidence type="ECO:0000256" key="11">
    <source>
        <dbReference type="ARBA" id="ARBA00023136"/>
    </source>
</evidence>
<dbReference type="EC" id="2.7.13.3" evidence="3"/>
<dbReference type="PROSITE" id="PS50885">
    <property type="entry name" value="HAMP"/>
    <property type="match status" value="1"/>
</dbReference>
<keyword evidence="16" id="KW-1185">Reference proteome</keyword>
<keyword evidence="7" id="KW-0547">Nucleotide-binding</keyword>
<keyword evidence="8" id="KW-0418">Kinase</keyword>
<dbReference type="InterPro" id="IPR003594">
    <property type="entry name" value="HATPase_dom"/>
</dbReference>
<evidence type="ECO:0000256" key="8">
    <source>
        <dbReference type="ARBA" id="ARBA00022777"/>
    </source>
</evidence>
<dbReference type="RefSeq" id="WP_074108993.1">
    <property type="nucleotide sequence ID" value="NZ_LVWI01000075.1"/>
</dbReference>
<proteinExistence type="predicted"/>